<dbReference type="PANTHER" id="PTHR31301">
    <property type="entry name" value="LOB DOMAIN-CONTAINING PROTEIN 4-RELATED"/>
    <property type="match status" value="1"/>
</dbReference>
<protein>
    <submittedName>
        <fullName evidence="3">LOB domain-containing protein 22</fullName>
    </submittedName>
</protein>
<evidence type="ECO:0000313" key="4">
    <source>
        <dbReference type="Proteomes" id="UP001165190"/>
    </source>
</evidence>
<comment type="caution">
    <text evidence="3">The sequence shown here is derived from an EMBL/GenBank/DDBJ whole genome shotgun (WGS) entry which is preliminary data.</text>
</comment>
<evidence type="ECO:0000313" key="3">
    <source>
        <dbReference type="EMBL" id="GMI86063.1"/>
    </source>
</evidence>
<keyword evidence="4" id="KW-1185">Reference proteome</keyword>
<reference evidence="3" key="1">
    <citation type="submission" date="2023-05" db="EMBL/GenBank/DDBJ databases">
        <title>Genome and transcriptome analyses reveal genes involved in the formation of fine ridges on petal epidermal cells in Hibiscus trionum.</title>
        <authorList>
            <person name="Koshimizu S."/>
            <person name="Masuda S."/>
            <person name="Ishii T."/>
            <person name="Shirasu K."/>
            <person name="Hoshino A."/>
            <person name="Arita M."/>
        </authorList>
    </citation>
    <scope>NUCLEOTIDE SEQUENCE</scope>
    <source>
        <strain evidence="3">Hamamatsu line</strain>
    </source>
</reference>
<evidence type="ECO:0000259" key="2">
    <source>
        <dbReference type="PROSITE" id="PS50891"/>
    </source>
</evidence>
<accession>A0A9W7I0N8</accession>
<feature type="domain" description="LOB" evidence="2">
    <location>
        <begin position="13"/>
        <end position="114"/>
    </location>
</feature>
<dbReference type="AlphaFoldDB" id="A0A9W7I0N8"/>
<organism evidence="3 4">
    <name type="scientific">Hibiscus trionum</name>
    <name type="common">Flower of an hour</name>
    <dbReference type="NCBI Taxonomy" id="183268"/>
    <lineage>
        <taxon>Eukaryota</taxon>
        <taxon>Viridiplantae</taxon>
        <taxon>Streptophyta</taxon>
        <taxon>Embryophyta</taxon>
        <taxon>Tracheophyta</taxon>
        <taxon>Spermatophyta</taxon>
        <taxon>Magnoliopsida</taxon>
        <taxon>eudicotyledons</taxon>
        <taxon>Gunneridae</taxon>
        <taxon>Pentapetalae</taxon>
        <taxon>rosids</taxon>
        <taxon>malvids</taxon>
        <taxon>Malvales</taxon>
        <taxon>Malvaceae</taxon>
        <taxon>Malvoideae</taxon>
        <taxon>Hibiscus</taxon>
    </lineage>
</organism>
<dbReference type="Proteomes" id="UP001165190">
    <property type="component" value="Unassembled WGS sequence"/>
</dbReference>
<dbReference type="Pfam" id="PF03195">
    <property type="entry name" value="LOB"/>
    <property type="match status" value="1"/>
</dbReference>
<sequence length="265" mass="30489">MSISRSGSNSTTQACAACKYQRRKCAPDCILAPYFPHDRQRQFQNAHKLFGVSNITKIIKNLNPPEKDIAMHTIVFQSDARANDPVGGCYRIIQELQRQIEYSQAELDLVLHQLAICRTQVVQHQQQQQQATSHLQMQESGCDSSLGCDMVNPDLLNSYNSNYYYIQEPQEKQFVVSDHISNNNNNNSQHQLQQETYDHSWGIQESTTAMSSLNIKQSFIEYCDDHHEEVKSDLGMPCERHEIKFENEELVERRFVPSTQLVMSS</sequence>
<dbReference type="EMBL" id="BSYR01000021">
    <property type="protein sequence ID" value="GMI86063.1"/>
    <property type="molecule type" value="Genomic_DNA"/>
</dbReference>
<gene>
    <name evidence="3" type="ORF">HRI_002275600</name>
</gene>
<dbReference type="PANTHER" id="PTHR31301:SF67">
    <property type="entry name" value="LOB DOMAIN-CONTAINING PROTEIN 22"/>
    <property type="match status" value="1"/>
</dbReference>
<evidence type="ECO:0000256" key="1">
    <source>
        <dbReference type="ARBA" id="ARBA00005474"/>
    </source>
</evidence>
<dbReference type="PROSITE" id="PS50891">
    <property type="entry name" value="LOB"/>
    <property type="match status" value="1"/>
</dbReference>
<comment type="similarity">
    <text evidence="1">Belongs to the LOB domain-containing protein family.</text>
</comment>
<dbReference type="InterPro" id="IPR004883">
    <property type="entry name" value="LOB"/>
</dbReference>
<name>A0A9W7I0N8_HIBTR</name>
<proteinExistence type="inferred from homology"/>
<dbReference type="OrthoDB" id="1893065at2759"/>